<evidence type="ECO:0000313" key="3">
    <source>
        <dbReference type="Proteomes" id="UP000504634"/>
    </source>
</evidence>
<feature type="region of interest" description="Disordered" evidence="1">
    <location>
        <begin position="258"/>
        <end position="277"/>
    </location>
</feature>
<reference evidence="4" key="1">
    <citation type="submission" date="2025-08" db="UniProtKB">
        <authorList>
            <consortium name="RefSeq"/>
        </authorList>
    </citation>
    <scope>IDENTIFICATION</scope>
    <source>
        <strain evidence="4">11010-0011.00</strain>
        <tissue evidence="4">Whole body</tissue>
    </source>
</reference>
<evidence type="ECO:0000256" key="1">
    <source>
        <dbReference type="SAM" id="MobiDB-lite"/>
    </source>
</evidence>
<evidence type="ECO:0000313" key="4">
    <source>
        <dbReference type="RefSeq" id="XP_030373431.1"/>
    </source>
</evidence>
<sequence>MAQIANVGQGLHATLGPLTASTIIFLGLIFALLCIKIWGFKRRLTFESRVETAPSTAQLTPPPSSRQTRGSLQVNGTDNAIHGIFRRRNVEEIESVHASAHTPPVKYIAGSVPNLRLATELLSQDGFIEVTTANVASEPQIQEPKAPRRRRREVHSSSFEYYAMPPTRKPPTPPVPEADPPPGLDVPNFDHFAEKYKLFTAKTTSDEFNVPQGANKDIGGYMKYERVDDDLVPEPLTPEVEPTAVSVSAIVHSNFNSYPDREEEEPALPNTDTSHNSLPINIDDLEDEQIDSAYIENIFSNSSNTPAESSVQPDLFSHLEIPSALSSINDTNFQRIRSSYEMNEADLLDIQPDLDQPPMPGPHSPPGFGKTIDEDWENFENLQDVEGPDPNWALHPNTINTLEQVPYVVETLNNGTLTLGNVPEIENLFEELELIEPLQQTVESEQREIRPPPPSYASSSPALPDYESLMQEESMKASYSLPKYADVVGGNNNNTKYISSIDDLYAEIGESNVETNLHDFEELCEELEVITVPSIPPLPAPRLRNTSMFNDHGLSGSSNSNAAIGTIGAIAAPRPAKRNARALKVRFDIENLQYYQSAELPSSSESDDPDSYMVTPPTPMLRLSVGDSSESLAENKKASIFIGSQASQTDSDTDEFGPERTANSDHAVQQHCLMTEVPEREIRSDFEVERGSELGAVPKRQAIKLKHSLHTDTEA</sequence>
<proteinExistence type="predicted"/>
<feature type="region of interest" description="Disordered" evidence="1">
    <location>
        <begin position="138"/>
        <end position="179"/>
    </location>
</feature>
<gene>
    <name evidence="4" type="primary">LOC115623287</name>
</gene>
<keyword evidence="2" id="KW-0812">Transmembrane</keyword>
<name>A0A6J2T989_DROLE</name>
<protein>
    <submittedName>
        <fullName evidence="4">Uncharacterized protein LOC115623287</fullName>
    </submittedName>
</protein>
<dbReference type="RefSeq" id="XP_030373431.1">
    <property type="nucleotide sequence ID" value="XM_030517571.1"/>
</dbReference>
<organism evidence="3 4">
    <name type="scientific">Drosophila lebanonensis</name>
    <name type="common">Fruit fly</name>
    <name type="synonym">Scaptodrosophila lebanonensis</name>
    <dbReference type="NCBI Taxonomy" id="7225"/>
    <lineage>
        <taxon>Eukaryota</taxon>
        <taxon>Metazoa</taxon>
        <taxon>Ecdysozoa</taxon>
        <taxon>Arthropoda</taxon>
        <taxon>Hexapoda</taxon>
        <taxon>Insecta</taxon>
        <taxon>Pterygota</taxon>
        <taxon>Neoptera</taxon>
        <taxon>Endopterygota</taxon>
        <taxon>Diptera</taxon>
        <taxon>Brachycera</taxon>
        <taxon>Muscomorpha</taxon>
        <taxon>Ephydroidea</taxon>
        <taxon>Drosophilidae</taxon>
        <taxon>Scaptodrosophila</taxon>
    </lineage>
</organism>
<dbReference type="OrthoDB" id="7969881at2759"/>
<dbReference type="Proteomes" id="UP000504634">
    <property type="component" value="Unplaced"/>
</dbReference>
<feature type="compositionally biased region" description="Pro residues" evidence="1">
    <location>
        <begin position="167"/>
        <end position="179"/>
    </location>
</feature>
<feature type="region of interest" description="Disordered" evidence="1">
    <location>
        <begin position="645"/>
        <end position="667"/>
    </location>
</feature>
<evidence type="ECO:0000256" key="2">
    <source>
        <dbReference type="SAM" id="Phobius"/>
    </source>
</evidence>
<feature type="transmembrane region" description="Helical" evidence="2">
    <location>
        <begin position="20"/>
        <end position="39"/>
    </location>
</feature>
<keyword evidence="2" id="KW-1133">Transmembrane helix</keyword>
<feature type="compositionally biased region" description="Polar residues" evidence="1">
    <location>
        <begin position="53"/>
        <end position="73"/>
    </location>
</feature>
<dbReference type="GeneID" id="115623287"/>
<keyword evidence="2" id="KW-0472">Membrane</keyword>
<accession>A0A6J2T989</accession>
<dbReference type="AlphaFoldDB" id="A0A6J2T989"/>
<keyword evidence="3" id="KW-1185">Reference proteome</keyword>
<feature type="region of interest" description="Disordered" evidence="1">
    <location>
        <begin position="51"/>
        <end position="73"/>
    </location>
</feature>